<reference evidence="2" key="1">
    <citation type="submission" date="2011-03" db="EMBL/GenBank/DDBJ databases">
        <title>The Genome Sequence of Nematocida sp1 strain ERTm2.</title>
        <authorList>
            <consortium name="The Broad Institute Genome Sequencing Platform"/>
            <consortium name="The Broad Institute Genome Sequencing Center for Infectious Disease"/>
            <person name="Cuomo C."/>
            <person name="Troemel E."/>
            <person name="Young S.K."/>
            <person name="Zeng Q."/>
            <person name="Gargeya S."/>
            <person name="Fitzgerald M."/>
            <person name="Haas B."/>
            <person name="Abouelleil A."/>
            <person name="Alvarado L."/>
            <person name="Arachchi H.M."/>
            <person name="Berlin A."/>
            <person name="Brown A."/>
            <person name="Chapman S.B."/>
            <person name="Chen Z."/>
            <person name="Dunbar C."/>
            <person name="Freedman E."/>
            <person name="Gearin G."/>
            <person name="Gellesch M."/>
            <person name="Goldberg J."/>
            <person name="Griggs A."/>
            <person name="Gujja S."/>
            <person name="Heilman E.R."/>
            <person name="Heiman D."/>
            <person name="Howarth C."/>
            <person name="Larson L."/>
            <person name="Lui A."/>
            <person name="MacDonald P.J.P."/>
            <person name="Mehta T."/>
            <person name="Montmayeur A."/>
            <person name="Murphy C."/>
            <person name="Neiman D."/>
            <person name="Pearson M."/>
            <person name="Priest M."/>
            <person name="Roberts A."/>
            <person name="Saif S."/>
            <person name="Shea T."/>
            <person name="Shenoy N."/>
            <person name="Sisk P."/>
            <person name="Stolte C."/>
            <person name="Sykes S."/>
            <person name="White J."/>
            <person name="Yandava C."/>
            <person name="Wortman J."/>
            <person name="Nusbaum C."/>
            <person name="Birren B."/>
        </authorList>
    </citation>
    <scope>NUCLEOTIDE SEQUENCE</scope>
    <source>
        <strain evidence="2">ERTm2</strain>
    </source>
</reference>
<sequence length="188" mass="21626">MDREKEEEDMTYDTWCNKKCIDLTASEEIDEICQGNTQISHESLIGITNSQIDQLKVSANKEFLQLDLTVNNIQKIFDRIISSRRASAQGMNVSNKKQKENVLIRGLNEKIKEMSIMLDITQSQLKIKQKKIENLEEIVKNLRDGVEGGQKKENLEEIAGEKRRRHGGILEKNILKIITKRLGNTEDK</sequence>
<protein>
    <submittedName>
        <fullName evidence="2">Uncharacterized protein</fullName>
    </submittedName>
</protein>
<keyword evidence="1" id="KW-0175">Coiled coil</keyword>
<name>H8ZBG3_NEMA1</name>
<evidence type="ECO:0000313" key="2">
    <source>
        <dbReference type="EMBL" id="EHY66216.1"/>
    </source>
</evidence>
<organism evidence="2">
    <name type="scientific">Nematocida ausubeli (strain ATCC PRA-371 / ERTm2)</name>
    <name type="common">Nematode killer fungus</name>
    <dbReference type="NCBI Taxonomy" id="1913371"/>
    <lineage>
        <taxon>Eukaryota</taxon>
        <taxon>Fungi</taxon>
        <taxon>Fungi incertae sedis</taxon>
        <taxon>Microsporidia</taxon>
        <taxon>Nematocida</taxon>
    </lineage>
</organism>
<dbReference type="HOGENOM" id="CLU_1441422_0_0_1"/>
<feature type="coiled-coil region" evidence="1">
    <location>
        <begin position="118"/>
        <end position="152"/>
    </location>
</feature>
<evidence type="ECO:0000256" key="1">
    <source>
        <dbReference type="SAM" id="Coils"/>
    </source>
</evidence>
<gene>
    <name evidence="2" type="ORF">NERG_00912</name>
</gene>
<accession>H8ZBG3</accession>
<proteinExistence type="predicted"/>
<dbReference type="Proteomes" id="UP000005622">
    <property type="component" value="Unassembled WGS sequence"/>
</dbReference>
<dbReference type="AlphaFoldDB" id="H8ZBG3"/>
<dbReference type="EMBL" id="JH604634">
    <property type="protein sequence ID" value="EHY66216.1"/>
    <property type="molecule type" value="Genomic_DNA"/>
</dbReference>